<name>A0A101SI69_9ACTN</name>
<dbReference type="STRING" id="58343.AQJ46_01315"/>
<reference evidence="2 3" key="1">
    <citation type="submission" date="2015-10" db="EMBL/GenBank/DDBJ databases">
        <title>Draft genome sequence of Streptomyces canus DSM 40017, type strain for the species Streptomyces canus.</title>
        <authorList>
            <person name="Ruckert C."/>
            <person name="Winkler A."/>
            <person name="Kalinowski J."/>
            <person name="Kampfer P."/>
            <person name="Glaeser S."/>
        </authorList>
    </citation>
    <scope>NUCLEOTIDE SEQUENCE [LARGE SCALE GENOMIC DNA]</scope>
    <source>
        <strain evidence="2 3">DSM 40017</strain>
    </source>
</reference>
<feature type="domain" description="Transposase DDE" evidence="1">
    <location>
        <begin position="75"/>
        <end position="142"/>
    </location>
</feature>
<protein>
    <recommendedName>
        <fullName evidence="1">Transposase DDE domain-containing protein</fullName>
    </recommendedName>
</protein>
<dbReference type="InterPro" id="IPR025668">
    <property type="entry name" value="Tnp_DDE_dom"/>
</dbReference>
<sequence length="160" mass="17518">MAAGRRVEQLTGLLRRLDREAEGPGPEPSACVLGSQTIKTSANVPLADQGTDAVLVTAAGMTLLSRIAAAHPRITKAWVDAGYCSTAIHPVQRPPGARGFTIIPGRWTIERGIGWLKHHRRLARDCERHPHRSEVVIHLAMIDLMARRLTGEVTLNWRGT</sequence>
<proteinExistence type="predicted"/>
<organism evidence="2 3">
    <name type="scientific">Streptomyces canus</name>
    <dbReference type="NCBI Taxonomy" id="58343"/>
    <lineage>
        <taxon>Bacteria</taxon>
        <taxon>Bacillati</taxon>
        <taxon>Actinomycetota</taxon>
        <taxon>Actinomycetes</taxon>
        <taxon>Kitasatosporales</taxon>
        <taxon>Streptomycetaceae</taxon>
        <taxon>Streptomyces</taxon>
        <taxon>Streptomyces aurantiacus group</taxon>
    </lineage>
</organism>
<dbReference type="Pfam" id="PF13586">
    <property type="entry name" value="DDE_Tnp_1_2"/>
    <property type="match status" value="1"/>
</dbReference>
<dbReference type="AlphaFoldDB" id="A0A101SI69"/>
<dbReference type="PANTHER" id="PTHR30007">
    <property type="entry name" value="PHP DOMAIN PROTEIN"/>
    <property type="match status" value="1"/>
</dbReference>
<evidence type="ECO:0000259" key="1">
    <source>
        <dbReference type="Pfam" id="PF13586"/>
    </source>
</evidence>
<dbReference type="PANTHER" id="PTHR30007:SF0">
    <property type="entry name" value="TRANSPOSASE"/>
    <property type="match status" value="1"/>
</dbReference>
<evidence type="ECO:0000313" key="3">
    <source>
        <dbReference type="Proteomes" id="UP000053669"/>
    </source>
</evidence>
<evidence type="ECO:0000313" key="2">
    <source>
        <dbReference type="EMBL" id="KUN74238.1"/>
    </source>
</evidence>
<accession>A0A101SI69</accession>
<dbReference type="Proteomes" id="UP000053669">
    <property type="component" value="Unassembled WGS sequence"/>
</dbReference>
<comment type="caution">
    <text evidence="2">The sequence shown here is derived from an EMBL/GenBank/DDBJ whole genome shotgun (WGS) entry which is preliminary data.</text>
</comment>
<gene>
    <name evidence="2" type="ORF">AQJ46_01315</name>
</gene>
<dbReference type="EMBL" id="LMWU01000001">
    <property type="protein sequence ID" value="KUN74238.1"/>
    <property type="molecule type" value="Genomic_DNA"/>
</dbReference>